<dbReference type="EMBL" id="FNGE01000006">
    <property type="protein sequence ID" value="SDL11723.1"/>
    <property type="molecule type" value="Genomic_DNA"/>
</dbReference>
<reference evidence="2" key="1">
    <citation type="submission" date="2016-10" db="EMBL/GenBank/DDBJ databases">
        <authorList>
            <person name="Varghese N."/>
            <person name="Submissions S."/>
        </authorList>
    </citation>
    <scope>NUCLEOTIDE SEQUENCE [LARGE SCALE GENOMIC DNA]</scope>
    <source>
        <strain evidence="2">CGMCC 1.7655</strain>
    </source>
</reference>
<dbReference type="RefSeq" id="WP_090754764.1">
    <property type="nucleotide sequence ID" value="NZ_FNGE01000006.1"/>
</dbReference>
<dbReference type="Gene3D" id="3.10.20.30">
    <property type="match status" value="1"/>
</dbReference>
<dbReference type="OrthoDB" id="197113at2"/>
<proteinExistence type="predicted"/>
<dbReference type="Proteomes" id="UP000199555">
    <property type="component" value="Unassembled WGS sequence"/>
</dbReference>
<dbReference type="CDD" id="cd00565">
    <property type="entry name" value="Ubl_ThiS"/>
    <property type="match status" value="1"/>
</dbReference>
<dbReference type="Pfam" id="PF02597">
    <property type="entry name" value="ThiS"/>
    <property type="match status" value="1"/>
</dbReference>
<name>A0A1G9HGT6_9RHOB</name>
<dbReference type="PANTHER" id="PTHR34472">
    <property type="entry name" value="SULFUR CARRIER PROTEIN THIS"/>
    <property type="match status" value="1"/>
</dbReference>
<organism evidence="1 2">
    <name type="scientific">Paracoccus chinensis</name>
    <dbReference type="NCBI Taxonomy" id="525640"/>
    <lineage>
        <taxon>Bacteria</taxon>
        <taxon>Pseudomonadati</taxon>
        <taxon>Pseudomonadota</taxon>
        <taxon>Alphaproteobacteria</taxon>
        <taxon>Rhodobacterales</taxon>
        <taxon>Paracoccaceae</taxon>
        <taxon>Paracoccus</taxon>
    </lineage>
</organism>
<evidence type="ECO:0000313" key="1">
    <source>
        <dbReference type="EMBL" id="SDL11723.1"/>
    </source>
</evidence>
<keyword evidence="2" id="KW-1185">Reference proteome</keyword>
<dbReference type="AlphaFoldDB" id="A0A1G9HGT6"/>
<protein>
    <submittedName>
        <fullName evidence="1">Sulfur carrier protein</fullName>
    </submittedName>
</protein>
<dbReference type="STRING" id="525640.SAMN04487971_106161"/>
<evidence type="ECO:0000313" key="2">
    <source>
        <dbReference type="Proteomes" id="UP000199555"/>
    </source>
</evidence>
<dbReference type="SUPFAM" id="SSF54285">
    <property type="entry name" value="MoaD/ThiS"/>
    <property type="match status" value="1"/>
</dbReference>
<accession>A0A1G9HGT6</accession>
<dbReference type="NCBIfam" id="TIGR01683">
    <property type="entry name" value="thiS"/>
    <property type="match status" value="1"/>
</dbReference>
<gene>
    <name evidence="1" type="ORF">SAMN04487971_106161</name>
</gene>
<dbReference type="InterPro" id="IPR010035">
    <property type="entry name" value="Thi_S"/>
</dbReference>
<dbReference type="InterPro" id="IPR012675">
    <property type="entry name" value="Beta-grasp_dom_sf"/>
</dbReference>
<sequence>MKLTINGNPQDIDAATLAEALAALELSEARVATALNGTFVPASARAATVLSPGDSLEIVAPMQGG</sequence>
<dbReference type="InterPro" id="IPR016155">
    <property type="entry name" value="Mopterin_synth/thiamin_S_b"/>
</dbReference>
<dbReference type="PANTHER" id="PTHR34472:SF1">
    <property type="entry name" value="SULFUR CARRIER PROTEIN THIS"/>
    <property type="match status" value="1"/>
</dbReference>
<dbReference type="InterPro" id="IPR003749">
    <property type="entry name" value="ThiS/MoaD-like"/>
</dbReference>